<sequence length="108" mass="11851">MESTKRKLTTYATVNTSVCDDWEIRLLVLIVGYNLADIFNGDELALFWKYQLSQSLVLKGDACHGGKLSKENFVSVDDDVAVTGEMSDAELLESSKTSDVTPAGLDNE</sequence>
<evidence type="ECO:0000313" key="2">
    <source>
        <dbReference type="Proteomes" id="UP001239111"/>
    </source>
</evidence>
<gene>
    <name evidence="1" type="ORF">QAD02_015847</name>
</gene>
<protein>
    <submittedName>
        <fullName evidence="1">Uncharacterized protein</fullName>
    </submittedName>
</protein>
<name>A0ACC2P9H4_9HYME</name>
<comment type="caution">
    <text evidence="1">The sequence shown here is derived from an EMBL/GenBank/DDBJ whole genome shotgun (WGS) entry which is preliminary data.</text>
</comment>
<evidence type="ECO:0000313" key="1">
    <source>
        <dbReference type="EMBL" id="KAJ8680060.1"/>
    </source>
</evidence>
<organism evidence="1 2">
    <name type="scientific">Eretmocerus hayati</name>
    <dbReference type="NCBI Taxonomy" id="131215"/>
    <lineage>
        <taxon>Eukaryota</taxon>
        <taxon>Metazoa</taxon>
        <taxon>Ecdysozoa</taxon>
        <taxon>Arthropoda</taxon>
        <taxon>Hexapoda</taxon>
        <taxon>Insecta</taxon>
        <taxon>Pterygota</taxon>
        <taxon>Neoptera</taxon>
        <taxon>Endopterygota</taxon>
        <taxon>Hymenoptera</taxon>
        <taxon>Apocrita</taxon>
        <taxon>Proctotrupomorpha</taxon>
        <taxon>Chalcidoidea</taxon>
        <taxon>Aphelinidae</taxon>
        <taxon>Aphelininae</taxon>
        <taxon>Eretmocerus</taxon>
    </lineage>
</organism>
<accession>A0ACC2P9H4</accession>
<dbReference type="Proteomes" id="UP001239111">
    <property type="component" value="Chromosome 2"/>
</dbReference>
<dbReference type="EMBL" id="CM056742">
    <property type="protein sequence ID" value="KAJ8680060.1"/>
    <property type="molecule type" value="Genomic_DNA"/>
</dbReference>
<proteinExistence type="predicted"/>
<reference evidence="1" key="1">
    <citation type="submission" date="2023-04" db="EMBL/GenBank/DDBJ databases">
        <title>A chromosome-level genome assembly of the parasitoid wasp Eretmocerus hayati.</title>
        <authorList>
            <person name="Zhong Y."/>
            <person name="Liu S."/>
            <person name="Liu Y."/>
        </authorList>
    </citation>
    <scope>NUCLEOTIDE SEQUENCE</scope>
    <source>
        <strain evidence="1">ZJU_SS_LIU_2023</strain>
    </source>
</reference>
<keyword evidence="2" id="KW-1185">Reference proteome</keyword>